<name>A0A0W8FGE8_9ZZZZ</name>
<organism evidence="2">
    <name type="scientific">hydrocarbon metagenome</name>
    <dbReference type="NCBI Taxonomy" id="938273"/>
    <lineage>
        <taxon>unclassified sequences</taxon>
        <taxon>metagenomes</taxon>
        <taxon>ecological metagenomes</taxon>
    </lineage>
</organism>
<feature type="compositionally biased region" description="Basic and acidic residues" evidence="1">
    <location>
        <begin position="29"/>
        <end position="38"/>
    </location>
</feature>
<comment type="caution">
    <text evidence="2">The sequence shown here is derived from an EMBL/GenBank/DDBJ whole genome shotgun (WGS) entry which is preliminary data.</text>
</comment>
<proteinExistence type="predicted"/>
<dbReference type="AlphaFoldDB" id="A0A0W8FGE8"/>
<reference evidence="2" key="1">
    <citation type="journal article" date="2015" name="Proc. Natl. Acad. Sci. U.S.A.">
        <title>Networks of energetic and metabolic interactions define dynamics in microbial communities.</title>
        <authorList>
            <person name="Embree M."/>
            <person name="Liu J.K."/>
            <person name="Al-Bassam M.M."/>
            <person name="Zengler K."/>
        </authorList>
    </citation>
    <scope>NUCLEOTIDE SEQUENCE</scope>
</reference>
<accession>A0A0W8FGE8</accession>
<feature type="region of interest" description="Disordered" evidence="1">
    <location>
        <begin position="15"/>
        <end position="38"/>
    </location>
</feature>
<protein>
    <submittedName>
        <fullName evidence="2">Uncharacterized protein</fullName>
    </submittedName>
</protein>
<dbReference type="EMBL" id="LNQE01001297">
    <property type="protein sequence ID" value="KUG19379.1"/>
    <property type="molecule type" value="Genomic_DNA"/>
</dbReference>
<evidence type="ECO:0000256" key="1">
    <source>
        <dbReference type="SAM" id="MobiDB-lite"/>
    </source>
</evidence>
<sequence>MKHLRSGLTGDISLHPFIQSNPVPGHASEGGDIREQIV</sequence>
<evidence type="ECO:0000313" key="2">
    <source>
        <dbReference type="EMBL" id="KUG19379.1"/>
    </source>
</evidence>
<gene>
    <name evidence="2" type="ORF">ASZ90_010916</name>
</gene>